<gene>
    <name evidence="2" type="ORF">SAMN04515672_2085</name>
</gene>
<dbReference type="OrthoDB" id="155622at2157"/>
<keyword evidence="1" id="KW-1133">Transmembrane helix</keyword>
<evidence type="ECO:0008006" key="4">
    <source>
        <dbReference type="Google" id="ProtNLM"/>
    </source>
</evidence>
<reference evidence="3" key="1">
    <citation type="submission" date="2016-10" db="EMBL/GenBank/DDBJ databases">
        <authorList>
            <person name="Varghese N."/>
            <person name="Submissions S."/>
        </authorList>
    </citation>
    <scope>NUCLEOTIDE SEQUENCE [LARGE SCALE GENOMIC DNA]</scope>
    <source>
        <strain evidence="3">B4,CECT 8067,JCM 17497</strain>
    </source>
</reference>
<dbReference type="Pfam" id="PF26071">
    <property type="entry name" value="DUF8028"/>
    <property type="match status" value="1"/>
</dbReference>
<organism evidence="2 3">
    <name type="scientific">Natronorubrum texcoconense</name>
    <dbReference type="NCBI Taxonomy" id="1095776"/>
    <lineage>
        <taxon>Archaea</taxon>
        <taxon>Methanobacteriati</taxon>
        <taxon>Methanobacteriota</taxon>
        <taxon>Stenosarchaea group</taxon>
        <taxon>Halobacteria</taxon>
        <taxon>Halobacteriales</taxon>
        <taxon>Natrialbaceae</taxon>
        <taxon>Natronorubrum</taxon>
    </lineage>
</organism>
<evidence type="ECO:0000313" key="2">
    <source>
        <dbReference type="EMBL" id="SDJ99699.1"/>
    </source>
</evidence>
<feature type="transmembrane region" description="Helical" evidence="1">
    <location>
        <begin position="38"/>
        <end position="55"/>
    </location>
</feature>
<accession>A0A1G8Y9Y1</accession>
<dbReference type="EMBL" id="FNFE01000002">
    <property type="protein sequence ID" value="SDJ99699.1"/>
    <property type="molecule type" value="Genomic_DNA"/>
</dbReference>
<dbReference type="Proteomes" id="UP000198882">
    <property type="component" value="Unassembled WGS sequence"/>
</dbReference>
<protein>
    <recommendedName>
        <fullName evidence="4">Cytochrome b561</fullName>
    </recommendedName>
</protein>
<keyword evidence="3" id="KW-1185">Reference proteome</keyword>
<sequence>MSVHLGHAITAVGFWLGTLLPVAYLPVFLAGIDSVATLSILVGLLTIHALALIVGHEYPASRTR</sequence>
<dbReference type="RefSeq" id="WP_090305375.1">
    <property type="nucleotide sequence ID" value="NZ_FNFE01000002.1"/>
</dbReference>
<feature type="transmembrane region" description="Helical" evidence="1">
    <location>
        <begin position="12"/>
        <end position="32"/>
    </location>
</feature>
<dbReference type="AlphaFoldDB" id="A0A1G8Y9Y1"/>
<dbReference type="InterPro" id="IPR058341">
    <property type="entry name" value="DUF8028"/>
</dbReference>
<evidence type="ECO:0000256" key="1">
    <source>
        <dbReference type="SAM" id="Phobius"/>
    </source>
</evidence>
<dbReference type="STRING" id="1095776.SAMN04515672_2085"/>
<keyword evidence="1" id="KW-0812">Transmembrane</keyword>
<evidence type="ECO:0000313" key="3">
    <source>
        <dbReference type="Proteomes" id="UP000198882"/>
    </source>
</evidence>
<keyword evidence="1" id="KW-0472">Membrane</keyword>
<proteinExistence type="predicted"/>
<name>A0A1G8Y9Y1_9EURY</name>